<sequence length="1437" mass="145121">MNTIRPHRLALTRLALALVPALSTFQVAPTQAAVVRWVGTHGDVWSLGSNWSGNALPGPLDAVDLGAFNTLINSPVAVSSVSGTGTLRIFGFGNNGLSLSGDSALGGLTLDDGTFSSSASTVISGQLLWRQGNISGSGLTRVSGAATLDLAGGGVLSGGHTLLLQGSSQVRTEGFNSFNALGISSNARLVNAGSWLDLSRANTSYTNPVVGSLGHFDNQGNFTKATATATTFERGVQFNNSGSVHVAAGLLRLAGGGSSDSGGSFHVAEGASLVFGSGVAGSNTAPNFTLGPALSSAGTVKLDFDGSVTAAQGLQLAGRTVVEGRMRLDGASSFTDLSLSGIGSISQSAAQVVTGTLNWSGGGLNGPGSTRSTGVLQLGSDFKQMNAGHLLIAAGTTEQSVRGQIRMFDSARILNLGSWKDQANGDTFISGGRFDNEGVFTKTTHTRTVLGGSGGVFNNSGTVNLQAGTLHLFNAFNNQGLIQIAGGARLQSDHASFANAGTLAGSGAVQALESLSNTGTLAPGGLGQRGQLSLQGALEQSGRLLLDIGRSEADLLAVSGGVNLGGTLQFAVASGERLARGSEFTVMSWGERRNNSQFDSLDFSQASGYRFATRYDTRSLSVTVTAIPFVWTGAPSGGFWDVVNNWNQGQDGLPQAGDTVLLGGADTRIRSVHSVGELSGNGSLRLEGGGHLLISGPGRIGGLALQQGDLSNSGQLVATGASSWTSTTLRGPGLTRIEGPLAISGSDFDGTPIVRSNHTLTLAGSTTFTGRRGLSVGDGATLINEGSWVDQAPANTTLGNFNGGIGRFINQGSFTKASGTNTLIGEGSTLLFENTGRINVDAGYLRLSGSRVSSTGTVNIAAGAEFSVVSQDATLGGSVFNEGTLSLDGGTLAIAGDLLVQGGGLTRVKSIVNNDSALRIAGSVDWHESTLRGSGSTRMDGPVMLIGDRSRGVLGGQTVELTGTTRQAGTGGLSIGQGARVRNLGTWLDDAPGRVSIGNFNGGAAGQFDNVGIFIKTSTFVTEIGNGLVLNNTGTININAGTLRISDNASLTAGQIQIASGALLDLARGNIALKGTVQNAGTLALSGATVQVTDSATVQGGLTTLNSSTLNSTGHLVLSGNTEWLTATLTGSGSTRMEGAVTLSGSNGRSLTGGHTLELTGSTTQTGSGSLNTGGGARLVNLGSWVEAANGNVSLGNFAGGALSRFDNVGSFTKTSAFVTDIGNGLVLNNTGTIKVNAGTLRISQAFNNQGQLNVAAGAEVASSVVDFANAGTLAGDGTVRTVGSAFSLSNTGILAAGGLNDAGTLNLLGGLTQQTGGIFLVDLGSTAAGGFDVLTVSGAASLTGTLAVNLLHGAHFNVGDSFTVMTWNQRLNNSQFANLDLTQAGGYGFATEYGANSLTLRVTTAVPEPGSWALMGLGLLGVAALRQRRRCDEGQA</sequence>
<feature type="signal peptide" evidence="1">
    <location>
        <begin position="1"/>
        <end position="32"/>
    </location>
</feature>
<name>A0A2N8KYQ2_9BURK</name>
<dbReference type="EMBL" id="POSP01000003">
    <property type="protein sequence ID" value="PND38587.1"/>
    <property type="molecule type" value="Genomic_DNA"/>
</dbReference>
<comment type="caution">
    <text evidence="3">The sequence shown here is derived from an EMBL/GenBank/DDBJ whole genome shotgun (WGS) entry which is preliminary data.</text>
</comment>
<dbReference type="Pfam" id="PF07589">
    <property type="entry name" value="PEP-CTERM"/>
    <property type="match status" value="1"/>
</dbReference>
<evidence type="ECO:0000313" key="4">
    <source>
        <dbReference type="Proteomes" id="UP000235916"/>
    </source>
</evidence>
<keyword evidence="4" id="KW-1185">Reference proteome</keyword>
<evidence type="ECO:0000313" key="3">
    <source>
        <dbReference type="EMBL" id="PND38587.1"/>
    </source>
</evidence>
<dbReference type="RefSeq" id="WP_102768505.1">
    <property type="nucleotide sequence ID" value="NZ_POSP01000003.1"/>
</dbReference>
<protein>
    <recommendedName>
        <fullName evidence="2">Ice-binding protein C-terminal domain-containing protein</fullName>
    </recommendedName>
</protein>
<gene>
    <name evidence="3" type="ORF">C1O66_14340</name>
</gene>
<reference evidence="3 4" key="1">
    <citation type="submission" date="2018-01" db="EMBL/GenBank/DDBJ databases">
        <title>Draft genome sequence of Paucibacter aquatile CR182 isolated from freshwater of the Nakdong River.</title>
        <authorList>
            <person name="Choi A."/>
            <person name="Chung E.J."/>
        </authorList>
    </citation>
    <scope>NUCLEOTIDE SEQUENCE [LARGE SCALE GENOMIC DNA]</scope>
    <source>
        <strain evidence="3 4">CR182</strain>
    </source>
</reference>
<organism evidence="3 4">
    <name type="scientific">Kinneretia aquatilis</name>
    <dbReference type="NCBI Taxonomy" id="2070761"/>
    <lineage>
        <taxon>Bacteria</taxon>
        <taxon>Pseudomonadati</taxon>
        <taxon>Pseudomonadota</taxon>
        <taxon>Betaproteobacteria</taxon>
        <taxon>Burkholderiales</taxon>
        <taxon>Sphaerotilaceae</taxon>
        <taxon>Roseateles</taxon>
    </lineage>
</organism>
<dbReference type="NCBIfam" id="TIGR02595">
    <property type="entry name" value="PEP_CTERM"/>
    <property type="match status" value="1"/>
</dbReference>
<feature type="chain" id="PRO_5014925438" description="Ice-binding protein C-terminal domain-containing protein" evidence="1">
    <location>
        <begin position="33"/>
        <end position="1437"/>
    </location>
</feature>
<proteinExistence type="predicted"/>
<evidence type="ECO:0000256" key="1">
    <source>
        <dbReference type="SAM" id="SignalP"/>
    </source>
</evidence>
<dbReference type="Proteomes" id="UP000235916">
    <property type="component" value="Unassembled WGS sequence"/>
</dbReference>
<dbReference type="InterPro" id="IPR013424">
    <property type="entry name" value="Ice-binding_C"/>
</dbReference>
<accession>A0A2N8KYQ2</accession>
<keyword evidence="1" id="KW-0732">Signal</keyword>
<evidence type="ECO:0000259" key="2">
    <source>
        <dbReference type="Pfam" id="PF07589"/>
    </source>
</evidence>
<dbReference type="OrthoDB" id="8613300at2"/>
<feature type="domain" description="Ice-binding protein C-terminal" evidence="2">
    <location>
        <begin position="1406"/>
        <end position="1430"/>
    </location>
</feature>